<evidence type="ECO:0000256" key="12">
    <source>
        <dbReference type="SAM" id="Phobius"/>
    </source>
</evidence>
<dbReference type="VEuPathDB" id="TriTrypDB:TM35_000044920"/>
<comment type="caution">
    <text evidence="14">The sequence shown here is derived from an EMBL/GenBank/DDBJ whole genome shotgun (WGS) entry which is preliminary data.</text>
</comment>
<name>A0A1X0P5Z9_9TRYP</name>
<evidence type="ECO:0000256" key="1">
    <source>
        <dbReference type="ARBA" id="ARBA00004167"/>
    </source>
</evidence>
<dbReference type="AlphaFoldDB" id="A0A1X0P5Z9"/>
<keyword evidence="7" id="KW-0408">Iron</keyword>
<evidence type="ECO:0000256" key="4">
    <source>
        <dbReference type="ARBA" id="ARBA00022714"/>
    </source>
</evidence>
<evidence type="ECO:0000256" key="5">
    <source>
        <dbReference type="ARBA" id="ARBA00022723"/>
    </source>
</evidence>
<evidence type="ECO:0000256" key="8">
    <source>
        <dbReference type="ARBA" id="ARBA00023014"/>
    </source>
</evidence>
<keyword evidence="6 12" id="KW-1133">Transmembrane helix</keyword>
<evidence type="ECO:0000256" key="10">
    <source>
        <dbReference type="ARBA" id="ARBA00023157"/>
    </source>
</evidence>
<evidence type="ECO:0000256" key="3">
    <source>
        <dbReference type="ARBA" id="ARBA00022692"/>
    </source>
</evidence>
<reference evidence="14 15" key="1">
    <citation type="submission" date="2017-03" db="EMBL/GenBank/DDBJ databases">
        <title>An alternative strategy for trypanosome survival in the mammalian bloodstream revealed through genome and transcriptome analysis of the ubiquitous bovine parasite Trypanosoma (Megatrypanum) theileri.</title>
        <authorList>
            <person name="Kelly S."/>
            <person name="Ivens A."/>
            <person name="Mott A."/>
            <person name="O'Neill E."/>
            <person name="Emms D."/>
            <person name="Macleod O."/>
            <person name="Voorheis P."/>
            <person name="Matthews J."/>
            <person name="Matthews K."/>
            <person name="Carrington M."/>
        </authorList>
    </citation>
    <scope>NUCLEOTIDE SEQUENCE [LARGE SCALE GENOMIC DNA]</scope>
    <source>
        <strain evidence="14">Edinburgh</strain>
    </source>
</reference>
<feature type="domain" description="Rieske" evidence="13">
    <location>
        <begin position="233"/>
        <end position="293"/>
    </location>
</feature>
<dbReference type="GO" id="GO:0016020">
    <property type="term" value="C:membrane"/>
    <property type="evidence" value="ECO:0007669"/>
    <property type="project" value="UniProtKB-SubCell"/>
</dbReference>
<dbReference type="RefSeq" id="XP_028886344.1">
    <property type="nucleotide sequence ID" value="XM_029022686.1"/>
</dbReference>
<keyword evidence="4" id="KW-0001">2Fe-2S</keyword>
<sequence>MLRRSCVFAVQRTRVNLVSLVFKQLEGSNPLTVKDKPVSSWSDEFMKPPVSKDMEAKYGQYAKYSDPALCTVDTSEEVVLNTYPEGATQGRIEATAGVALKDYDASMWDEDFFRKHILKPKLPDELEDRARVTDYALNSALLGFVILMARYAVLPLWYVGQPALSMVGQMNVEAEVGHLEERECKTVVWRGKPVFVYRRSERQMKEIAETPLSALKHPETDEVRFPEQREKAVVIAICTHLGCVPIPNEGLFGGFFCPCHGSHYDASGRIRQGPAPLNLEVPPYKWIDENVIYLGKL</sequence>
<evidence type="ECO:0000256" key="9">
    <source>
        <dbReference type="ARBA" id="ARBA00023136"/>
    </source>
</evidence>
<evidence type="ECO:0000313" key="15">
    <source>
        <dbReference type="Proteomes" id="UP000192257"/>
    </source>
</evidence>
<dbReference type="SUPFAM" id="SSF50022">
    <property type="entry name" value="ISP domain"/>
    <property type="match status" value="1"/>
</dbReference>
<dbReference type="InterPro" id="IPR036922">
    <property type="entry name" value="Rieske_2Fe-2S_sf"/>
</dbReference>
<dbReference type="InterPro" id="IPR006317">
    <property type="entry name" value="Ubiquinol_cyt_c_Rdtase_Fe-S-su"/>
</dbReference>
<dbReference type="NCBIfam" id="TIGR01416">
    <property type="entry name" value="Rieske_proteo"/>
    <property type="match status" value="1"/>
</dbReference>
<protein>
    <submittedName>
        <fullName evidence="14">Reiske iron-sulfur protein</fullName>
    </submittedName>
</protein>
<keyword evidence="3 12" id="KW-0812">Transmembrane</keyword>
<accession>A0A1X0P5Z9</accession>
<dbReference type="OrthoDB" id="1637982at2759"/>
<dbReference type="PANTHER" id="PTHR10134">
    <property type="entry name" value="CYTOCHROME B-C1 COMPLEX SUBUNIT RIESKE, MITOCHONDRIAL"/>
    <property type="match status" value="1"/>
</dbReference>
<evidence type="ECO:0000259" key="13">
    <source>
        <dbReference type="PROSITE" id="PS51296"/>
    </source>
</evidence>
<keyword evidence="5" id="KW-0479">Metal-binding</keyword>
<keyword evidence="8" id="KW-0411">Iron-sulfur</keyword>
<evidence type="ECO:0000256" key="11">
    <source>
        <dbReference type="ARBA" id="ARBA00034078"/>
    </source>
</evidence>
<keyword evidence="9 12" id="KW-0472">Membrane</keyword>
<feature type="transmembrane region" description="Helical" evidence="12">
    <location>
        <begin position="135"/>
        <end position="158"/>
    </location>
</feature>
<dbReference type="CDD" id="cd03470">
    <property type="entry name" value="Rieske_cytochrome_bc1"/>
    <property type="match status" value="1"/>
</dbReference>
<dbReference type="STRING" id="67003.A0A1X0P5Z9"/>
<evidence type="ECO:0000313" key="14">
    <source>
        <dbReference type="EMBL" id="ORC92278.1"/>
    </source>
</evidence>
<proteinExistence type="inferred from homology"/>
<evidence type="ECO:0000256" key="2">
    <source>
        <dbReference type="ARBA" id="ARBA00010651"/>
    </source>
</evidence>
<evidence type="ECO:0000256" key="6">
    <source>
        <dbReference type="ARBA" id="ARBA00022989"/>
    </source>
</evidence>
<keyword evidence="10" id="KW-1015">Disulfide bond</keyword>
<evidence type="ECO:0000256" key="7">
    <source>
        <dbReference type="ARBA" id="ARBA00023004"/>
    </source>
</evidence>
<comment type="similarity">
    <text evidence="2">Belongs to the Rieske iron-sulfur protein family.</text>
</comment>
<dbReference type="GeneID" id="39982466"/>
<comment type="subcellular location">
    <subcellularLocation>
        <location evidence="1">Membrane</location>
        <topology evidence="1">Single-pass membrane protein</topology>
    </subcellularLocation>
</comment>
<dbReference type="Proteomes" id="UP000192257">
    <property type="component" value="Unassembled WGS sequence"/>
</dbReference>
<dbReference type="GO" id="GO:0046872">
    <property type="term" value="F:metal ion binding"/>
    <property type="evidence" value="ECO:0007669"/>
    <property type="project" value="UniProtKB-KW"/>
</dbReference>
<dbReference type="InterPro" id="IPR005805">
    <property type="entry name" value="Rieske_Fe-S_prot_C"/>
</dbReference>
<keyword evidence="15" id="KW-1185">Reference proteome</keyword>
<dbReference type="InterPro" id="IPR017941">
    <property type="entry name" value="Rieske_2Fe-2S"/>
</dbReference>
<dbReference type="GO" id="GO:0008121">
    <property type="term" value="F:quinol-cytochrome-c reductase activity"/>
    <property type="evidence" value="ECO:0007669"/>
    <property type="project" value="InterPro"/>
</dbReference>
<dbReference type="GO" id="GO:0051537">
    <property type="term" value="F:2 iron, 2 sulfur cluster binding"/>
    <property type="evidence" value="ECO:0007669"/>
    <property type="project" value="UniProtKB-KW"/>
</dbReference>
<dbReference type="EMBL" id="NBCO01000004">
    <property type="protein sequence ID" value="ORC92278.1"/>
    <property type="molecule type" value="Genomic_DNA"/>
</dbReference>
<dbReference type="Pfam" id="PF00355">
    <property type="entry name" value="Rieske"/>
    <property type="match status" value="1"/>
</dbReference>
<gene>
    <name evidence="14" type="ORF">TM35_000044920</name>
</gene>
<dbReference type="PROSITE" id="PS51296">
    <property type="entry name" value="RIESKE"/>
    <property type="match status" value="1"/>
</dbReference>
<dbReference type="InterPro" id="IPR014349">
    <property type="entry name" value="Rieske_Fe-S_prot"/>
</dbReference>
<dbReference type="PRINTS" id="PR00162">
    <property type="entry name" value="RIESKE"/>
</dbReference>
<organism evidence="14 15">
    <name type="scientific">Trypanosoma theileri</name>
    <dbReference type="NCBI Taxonomy" id="67003"/>
    <lineage>
        <taxon>Eukaryota</taxon>
        <taxon>Discoba</taxon>
        <taxon>Euglenozoa</taxon>
        <taxon>Kinetoplastea</taxon>
        <taxon>Metakinetoplastina</taxon>
        <taxon>Trypanosomatida</taxon>
        <taxon>Trypanosomatidae</taxon>
        <taxon>Trypanosoma</taxon>
    </lineage>
</organism>
<dbReference type="Gene3D" id="2.102.10.10">
    <property type="entry name" value="Rieske [2Fe-2S] iron-sulphur domain"/>
    <property type="match status" value="1"/>
</dbReference>
<comment type="cofactor">
    <cofactor evidence="11">
        <name>[2Fe-2S] cluster</name>
        <dbReference type="ChEBI" id="CHEBI:190135"/>
    </cofactor>
</comment>
<dbReference type="FunFam" id="2.102.10.10:FF:000001">
    <property type="entry name" value="Cytochrome b-c1 complex subunit Rieske, mitochondrial"/>
    <property type="match status" value="1"/>
</dbReference>